<evidence type="ECO:0000256" key="15">
    <source>
        <dbReference type="ARBA" id="ARBA00023242"/>
    </source>
</evidence>
<reference evidence="20" key="2">
    <citation type="submission" date="2023-05" db="EMBL/GenBank/DDBJ databases">
        <authorList>
            <person name="Fouks B."/>
        </authorList>
    </citation>
    <scope>NUCLEOTIDE SEQUENCE</scope>
    <source>
        <strain evidence="20">Stay&amp;Tobe</strain>
        <tissue evidence="20">Testes</tissue>
    </source>
</reference>
<dbReference type="GO" id="GO:0003887">
    <property type="term" value="F:DNA-directed DNA polymerase activity"/>
    <property type="evidence" value="ECO:0007669"/>
    <property type="project" value="UniProtKB-EC"/>
</dbReference>
<dbReference type="SUPFAM" id="SSF100879">
    <property type="entry name" value="Lesion bypass DNA polymerase (Y-family), little finger domain"/>
    <property type="match status" value="1"/>
</dbReference>
<keyword evidence="21" id="KW-1185">Reference proteome</keyword>
<dbReference type="GO" id="GO:0003684">
    <property type="term" value="F:damaged DNA binding"/>
    <property type="evidence" value="ECO:0007669"/>
    <property type="project" value="InterPro"/>
</dbReference>
<feature type="non-terminal residue" evidence="20">
    <location>
        <position position="1"/>
    </location>
</feature>
<keyword evidence="13" id="KW-0832">Ubl conjugation</keyword>
<dbReference type="InterPro" id="IPR043128">
    <property type="entry name" value="Rev_trsase/Diguanyl_cyclase"/>
</dbReference>
<dbReference type="GO" id="GO:0005634">
    <property type="term" value="C:nucleus"/>
    <property type="evidence" value="ECO:0007669"/>
    <property type="project" value="UniProtKB-SubCell"/>
</dbReference>
<dbReference type="GO" id="GO:0008270">
    <property type="term" value="F:zinc ion binding"/>
    <property type="evidence" value="ECO:0007669"/>
    <property type="project" value="UniProtKB-KW"/>
</dbReference>
<evidence type="ECO:0000256" key="7">
    <source>
        <dbReference type="ARBA" id="ARBA00022695"/>
    </source>
</evidence>
<evidence type="ECO:0000256" key="6">
    <source>
        <dbReference type="ARBA" id="ARBA00022679"/>
    </source>
</evidence>
<evidence type="ECO:0000313" key="20">
    <source>
        <dbReference type="EMBL" id="KAJ9574845.1"/>
    </source>
</evidence>
<evidence type="ECO:0000256" key="1">
    <source>
        <dbReference type="ARBA" id="ARBA00001936"/>
    </source>
</evidence>
<keyword evidence="12" id="KW-0460">Magnesium</keyword>
<evidence type="ECO:0000256" key="13">
    <source>
        <dbReference type="ARBA" id="ARBA00022843"/>
    </source>
</evidence>
<dbReference type="Gene3D" id="3.30.70.270">
    <property type="match status" value="1"/>
</dbReference>
<dbReference type="Pfam" id="PF18439">
    <property type="entry name" value="zf_UBZ"/>
    <property type="match status" value="1"/>
</dbReference>
<dbReference type="Pfam" id="PF11799">
    <property type="entry name" value="IMS_C"/>
    <property type="match status" value="1"/>
</dbReference>
<evidence type="ECO:0000256" key="5">
    <source>
        <dbReference type="ARBA" id="ARBA00012417"/>
    </source>
</evidence>
<keyword evidence="6" id="KW-0808">Transferase</keyword>
<dbReference type="InterPro" id="IPR041298">
    <property type="entry name" value="UBZ3"/>
</dbReference>
<comment type="catalytic activity">
    <reaction evidence="17">
        <text>DNA(n) + a 2'-deoxyribonucleoside 5'-triphosphate = DNA(n+1) + diphosphate</text>
        <dbReference type="Rhea" id="RHEA:22508"/>
        <dbReference type="Rhea" id="RHEA-COMP:17339"/>
        <dbReference type="Rhea" id="RHEA-COMP:17340"/>
        <dbReference type="ChEBI" id="CHEBI:33019"/>
        <dbReference type="ChEBI" id="CHEBI:61560"/>
        <dbReference type="ChEBI" id="CHEBI:173112"/>
        <dbReference type="EC" id="2.7.7.7"/>
    </reaction>
</comment>
<evidence type="ECO:0000256" key="14">
    <source>
        <dbReference type="ARBA" id="ARBA00023204"/>
    </source>
</evidence>
<keyword evidence="7" id="KW-0548">Nucleotidyltransferase</keyword>
<dbReference type="PROSITE" id="PS50173">
    <property type="entry name" value="UMUC"/>
    <property type="match status" value="1"/>
</dbReference>
<dbReference type="Gene3D" id="3.40.1170.60">
    <property type="match status" value="1"/>
</dbReference>
<keyword evidence="8" id="KW-0479">Metal-binding</keyword>
<dbReference type="InterPro" id="IPR017961">
    <property type="entry name" value="DNA_pol_Y-fam_little_finger"/>
</dbReference>
<evidence type="ECO:0000256" key="12">
    <source>
        <dbReference type="ARBA" id="ARBA00022842"/>
    </source>
</evidence>
<dbReference type="Gene3D" id="1.10.150.20">
    <property type="entry name" value="5' to 3' exonuclease, C-terminal subdomain"/>
    <property type="match status" value="1"/>
</dbReference>
<dbReference type="GO" id="GO:0005657">
    <property type="term" value="C:replication fork"/>
    <property type="evidence" value="ECO:0007669"/>
    <property type="project" value="TreeGrafter"/>
</dbReference>
<feature type="domain" description="UmuC" evidence="18">
    <location>
        <begin position="28"/>
        <end position="231"/>
    </location>
</feature>
<dbReference type="Pfam" id="PF21704">
    <property type="entry name" value="POLH-Rev1_HhH"/>
    <property type="match status" value="1"/>
</dbReference>
<evidence type="ECO:0000259" key="19">
    <source>
        <dbReference type="PROSITE" id="PS51907"/>
    </source>
</evidence>
<dbReference type="GO" id="GO:0035861">
    <property type="term" value="C:site of double-strand break"/>
    <property type="evidence" value="ECO:0007669"/>
    <property type="project" value="TreeGrafter"/>
</dbReference>
<evidence type="ECO:0000256" key="8">
    <source>
        <dbReference type="ARBA" id="ARBA00022723"/>
    </source>
</evidence>
<accession>A0AAD7Z6V4</accession>
<dbReference type="InterPro" id="IPR036775">
    <property type="entry name" value="DNA_pol_Y-fam_lit_finger_sf"/>
</dbReference>
<dbReference type="GO" id="GO:0009411">
    <property type="term" value="P:response to UV"/>
    <property type="evidence" value="ECO:0007669"/>
    <property type="project" value="UniProtKB-ARBA"/>
</dbReference>
<comment type="cofactor">
    <cofactor evidence="2">
        <name>Mg(2+)</name>
        <dbReference type="ChEBI" id="CHEBI:18420"/>
    </cofactor>
</comment>
<evidence type="ECO:0000259" key="18">
    <source>
        <dbReference type="PROSITE" id="PS50173"/>
    </source>
</evidence>
<dbReference type="FunFam" id="1.10.150.20:FF:000014">
    <property type="entry name" value="Polymerase (DNA directed), eta"/>
    <property type="match status" value="1"/>
</dbReference>
<dbReference type="PANTHER" id="PTHR45873">
    <property type="entry name" value="DNA POLYMERASE ETA"/>
    <property type="match status" value="1"/>
</dbReference>
<protein>
    <recommendedName>
        <fullName evidence="16">DNA polymerase eta</fullName>
        <ecNumber evidence="5">2.7.7.7</ecNumber>
    </recommendedName>
</protein>
<keyword evidence="15" id="KW-0539">Nucleus</keyword>
<dbReference type="Pfam" id="PF00817">
    <property type="entry name" value="IMS"/>
    <property type="match status" value="1"/>
</dbReference>
<dbReference type="GO" id="GO:0006281">
    <property type="term" value="P:DNA repair"/>
    <property type="evidence" value="ECO:0007669"/>
    <property type="project" value="UniProtKB-KW"/>
</dbReference>
<keyword evidence="14" id="KW-0234">DNA repair</keyword>
<dbReference type="PANTHER" id="PTHR45873:SF1">
    <property type="entry name" value="DNA POLYMERASE ETA"/>
    <property type="match status" value="1"/>
</dbReference>
<evidence type="ECO:0000256" key="4">
    <source>
        <dbReference type="ARBA" id="ARBA00010945"/>
    </source>
</evidence>
<dbReference type="InterPro" id="IPR043502">
    <property type="entry name" value="DNA/RNA_pol_sf"/>
</dbReference>
<evidence type="ECO:0000256" key="16">
    <source>
        <dbReference type="ARBA" id="ARBA00044975"/>
    </source>
</evidence>
<proteinExistence type="inferred from homology"/>
<evidence type="ECO:0000313" key="21">
    <source>
        <dbReference type="Proteomes" id="UP001233999"/>
    </source>
</evidence>
<evidence type="ECO:0000256" key="3">
    <source>
        <dbReference type="ARBA" id="ARBA00004123"/>
    </source>
</evidence>
<dbReference type="InterPro" id="IPR001126">
    <property type="entry name" value="UmuC"/>
</dbReference>
<dbReference type="EC" id="2.7.7.7" evidence="5"/>
<dbReference type="EMBL" id="JASPKZ010010257">
    <property type="protein sequence ID" value="KAJ9574845.1"/>
    <property type="molecule type" value="Genomic_DNA"/>
</dbReference>
<comment type="similarity">
    <text evidence="4">Belongs to the DNA polymerase type-Y family.</text>
</comment>
<keyword evidence="9" id="KW-0227">DNA damage</keyword>
<keyword evidence="11" id="KW-0862">Zinc</keyword>
<dbReference type="Gene3D" id="3.30.1490.100">
    <property type="entry name" value="DNA polymerase, Y-family, little finger domain"/>
    <property type="match status" value="1"/>
</dbReference>
<comment type="caution">
    <text evidence="20">The sequence shown here is derived from an EMBL/GenBank/DDBJ whole genome shotgun (WGS) entry which is preliminary data.</text>
</comment>
<comment type="subcellular location">
    <subcellularLocation>
        <location evidence="3">Nucleus</location>
    </subcellularLocation>
</comment>
<dbReference type="PROSITE" id="PS51907">
    <property type="entry name" value="ZF_UBZ3"/>
    <property type="match status" value="1"/>
</dbReference>
<sequence>MQCSYCGLALSVYRPKLYLMAIVVNIRIIAVNYEARDFGVTRSMRGDEARKKCPDIELVHVPSLRGKADLTKYRDAGREVVDVFCQFSDCVQRASVDEAYIDITQAVDKRMKSFSQIKPSQLATTYVVGFCETSNDEDKRLEGLTAWLNSMFELQDDTQIRLAVAALIVEEMRAAVFKQTDFRCSAGISHNKILGKLACGLHKPNRQTVLPQAGVPGLFKTLPIKKVRNLGGKFGCIVEEQLGCSVMADLLHFSEHQLQQRFDDKTGTWLYNIARGIDNEAVTPRLVSKSIGCCKKFPGRQALATRADVEYWLRELAAEVAERLEKDLDENKRRAKLLCVSFVQDSSCSRSGPLSSYDSQRIANDAFDLLKKSNSSGNQDTWYPPLKYLGLSVGKFVDEGCNQNSTLLNFFKAAQRIPMLSQKRQEKAAGNAVLPDTSSNSDDDMFENNDKTNCEGNDMYLNSNLEDKIISNSKIRTNIVRANKSNSESDNMNIKYEASTSHVNKTNSKSENMTGVNFGASTSRIDDDTDELCVSLSEIFPDLDEIDNDVVSLLPSPMQKRLQTRIEYQQKQNTNIALRNEDISMKNNTIINYEKRSNQQSGLEDQQIEFNNQKKQNTLKHRNGEKETNCDSQCKADSSKGNINCELVEKCPECGKEFPLSEYLEHLDFHAAEKLHKELNRVPQLAPLHTTAPVKVPAKRKRGRPGKKKLVIGTDKKLRSITAYFSPQCQKNFQLVRILSIEQLYCYSVKYGTLRRRSVNEIHRRMKAVYGDCVDFIMLSSSGARVVGRP</sequence>
<dbReference type="SUPFAM" id="SSF56672">
    <property type="entry name" value="DNA/RNA polymerases"/>
    <property type="match status" value="1"/>
</dbReference>
<evidence type="ECO:0000256" key="17">
    <source>
        <dbReference type="ARBA" id="ARBA00049244"/>
    </source>
</evidence>
<feature type="domain" description="UBZ3-type" evidence="19">
    <location>
        <begin position="644"/>
        <end position="678"/>
    </location>
</feature>
<evidence type="ECO:0000256" key="9">
    <source>
        <dbReference type="ARBA" id="ARBA00022763"/>
    </source>
</evidence>
<dbReference type="FunFam" id="3.40.1170.60:FF:000003">
    <property type="entry name" value="DNA polymerase eta"/>
    <property type="match status" value="1"/>
</dbReference>
<dbReference type="InterPro" id="IPR052230">
    <property type="entry name" value="DNA_polymerase_eta"/>
</dbReference>
<dbReference type="FunFam" id="3.30.1490.100:FF:000007">
    <property type="entry name" value="DNA polymerase eta"/>
    <property type="match status" value="1"/>
</dbReference>
<evidence type="ECO:0000256" key="10">
    <source>
        <dbReference type="ARBA" id="ARBA00022771"/>
    </source>
</evidence>
<keyword evidence="10" id="KW-0863">Zinc-finger</keyword>
<reference evidence="20" key="1">
    <citation type="journal article" date="2023" name="IScience">
        <title>Live-bearing cockroach genome reveals convergent evolutionary mechanisms linked to viviparity in insects and beyond.</title>
        <authorList>
            <person name="Fouks B."/>
            <person name="Harrison M.C."/>
            <person name="Mikhailova A.A."/>
            <person name="Marchal E."/>
            <person name="English S."/>
            <person name="Carruthers M."/>
            <person name="Jennings E.C."/>
            <person name="Chiamaka E.L."/>
            <person name="Frigard R.A."/>
            <person name="Pippel M."/>
            <person name="Attardo G.M."/>
            <person name="Benoit J.B."/>
            <person name="Bornberg-Bauer E."/>
            <person name="Tobe S.S."/>
        </authorList>
    </citation>
    <scope>NUCLEOTIDE SEQUENCE</scope>
    <source>
        <strain evidence="20">Stay&amp;Tobe</strain>
    </source>
</reference>
<name>A0AAD7Z6V4_DIPPU</name>
<dbReference type="AlphaFoldDB" id="A0AAD7Z6V4"/>
<comment type="cofactor">
    <cofactor evidence="1">
        <name>Mn(2+)</name>
        <dbReference type="ChEBI" id="CHEBI:29035"/>
    </cofactor>
</comment>
<organism evidence="20 21">
    <name type="scientific">Diploptera punctata</name>
    <name type="common">Pacific beetle cockroach</name>
    <dbReference type="NCBI Taxonomy" id="6984"/>
    <lineage>
        <taxon>Eukaryota</taxon>
        <taxon>Metazoa</taxon>
        <taxon>Ecdysozoa</taxon>
        <taxon>Arthropoda</taxon>
        <taxon>Hexapoda</taxon>
        <taxon>Insecta</taxon>
        <taxon>Pterygota</taxon>
        <taxon>Neoptera</taxon>
        <taxon>Polyneoptera</taxon>
        <taxon>Dictyoptera</taxon>
        <taxon>Blattodea</taxon>
        <taxon>Blaberoidea</taxon>
        <taxon>Blaberidae</taxon>
        <taxon>Diplopterinae</taxon>
        <taxon>Diploptera</taxon>
    </lineage>
</organism>
<dbReference type="Proteomes" id="UP001233999">
    <property type="component" value="Unassembled WGS sequence"/>
</dbReference>
<dbReference type="PIRSF" id="PIRSF036603">
    <property type="entry name" value="DPol_eta"/>
    <property type="match status" value="1"/>
</dbReference>
<evidence type="ECO:0000256" key="2">
    <source>
        <dbReference type="ARBA" id="ARBA00001946"/>
    </source>
</evidence>
<gene>
    <name evidence="20" type="ORF">L9F63_008005</name>
</gene>
<dbReference type="GO" id="GO:0042276">
    <property type="term" value="P:error-prone translesion synthesis"/>
    <property type="evidence" value="ECO:0007669"/>
    <property type="project" value="TreeGrafter"/>
</dbReference>
<evidence type="ECO:0000256" key="11">
    <source>
        <dbReference type="ARBA" id="ARBA00022833"/>
    </source>
</evidence>